<feature type="region of interest" description="Disordered" evidence="1">
    <location>
        <begin position="572"/>
        <end position="714"/>
    </location>
</feature>
<evidence type="ECO:0000256" key="1">
    <source>
        <dbReference type="SAM" id="MobiDB-lite"/>
    </source>
</evidence>
<feature type="compositionally biased region" description="Low complexity" evidence="1">
    <location>
        <begin position="149"/>
        <end position="162"/>
    </location>
</feature>
<feature type="compositionally biased region" description="Basic and acidic residues" evidence="1">
    <location>
        <begin position="262"/>
        <end position="273"/>
    </location>
</feature>
<evidence type="ECO:0000313" key="2">
    <source>
        <dbReference type="EMBL" id="PWN23231.1"/>
    </source>
</evidence>
<feature type="compositionally biased region" description="Basic and acidic residues" evidence="1">
    <location>
        <begin position="587"/>
        <end position="601"/>
    </location>
</feature>
<dbReference type="RefSeq" id="XP_025350391.1">
    <property type="nucleotide sequence ID" value="XM_025494091.1"/>
</dbReference>
<dbReference type="Proteomes" id="UP000245942">
    <property type="component" value="Unassembled WGS sequence"/>
</dbReference>
<feature type="region of interest" description="Disordered" evidence="1">
    <location>
        <begin position="248"/>
        <end position="350"/>
    </location>
</feature>
<feature type="compositionally biased region" description="Pro residues" evidence="1">
    <location>
        <begin position="655"/>
        <end position="671"/>
    </location>
</feature>
<feature type="region of interest" description="Disordered" evidence="1">
    <location>
        <begin position="134"/>
        <end position="182"/>
    </location>
</feature>
<protein>
    <submittedName>
        <fullName evidence="2">Uncharacterized protein</fullName>
    </submittedName>
</protein>
<dbReference type="EMBL" id="KZ819322">
    <property type="protein sequence ID" value="PWN23231.1"/>
    <property type="molecule type" value="Genomic_DNA"/>
</dbReference>
<feature type="compositionally biased region" description="Basic and acidic residues" evidence="1">
    <location>
        <begin position="362"/>
        <end position="375"/>
    </location>
</feature>
<feature type="compositionally biased region" description="Basic residues" evidence="1">
    <location>
        <begin position="165"/>
        <end position="176"/>
    </location>
</feature>
<proteinExistence type="predicted"/>
<feature type="compositionally biased region" description="Low complexity" evidence="1">
    <location>
        <begin position="415"/>
        <end position="431"/>
    </location>
</feature>
<feature type="compositionally biased region" description="Polar residues" evidence="1">
    <location>
        <begin position="643"/>
        <end position="652"/>
    </location>
</feature>
<reference evidence="2 3" key="1">
    <citation type="journal article" date="2018" name="Mol. Biol. Evol.">
        <title>Broad Genomic Sampling Reveals a Smut Pathogenic Ancestry of the Fungal Clade Ustilaginomycotina.</title>
        <authorList>
            <person name="Kijpornyongpan T."/>
            <person name="Mondo S.J."/>
            <person name="Barry K."/>
            <person name="Sandor L."/>
            <person name="Lee J."/>
            <person name="Lipzen A."/>
            <person name="Pangilinan J."/>
            <person name="LaButti K."/>
            <person name="Hainaut M."/>
            <person name="Henrissat B."/>
            <person name="Grigoriev I.V."/>
            <person name="Spatafora J.W."/>
            <person name="Aime M.C."/>
        </authorList>
    </citation>
    <scope>NUCLEOTIDE SEQUENCE [LARGE SCALE GENOMIC DNA]</scope>
    <source>
        <strain evidence="2 3">MCA 4718</strain>
    </source>
</reference>
<organism evidence="2 3">
    <name type="scientific">Pseudomicrostroma glucosiphilum</name>
    <dbReference type="NCBI Taxonomy" id="1684307"/>
    <lineage>
        <taxon>Eukaryota</taxon>
        <taxon>Fungi</taxon>
        <taxon>Dikarya</taxon>
        <taxon>Basidiomycota</taxon>
        <taxon>Ustilaginomycotina</taxon>
        <taxon>Exobasidiomycetes</taxon>
        <taxon>Microstromatales</taxon>
        <taxon>Microstromatales incertae sedis</taxon>
        <taxon>Pseudomicrostroma</taxon>
    </lineage>
</organism>
<feature type="region of interest" description="Disordered" evidence="1">
    <location>
        <begin position="1"/>
        <end position="113"/>
    </location>
</feature>
<sequence>MATPLLPPAPQTPLKSTRTRSRLRSNTFSLSSPPSYSGRTFFGSSPASVKTHHRGGSSALLIPDGSFAPTSPTTGKTRAASPSSARGHSSRPSIGTPFAPAPRQLNAPRSAPPLPPLMPVPLCTPPLPSPSATSTVFGYPFPEQPKLPASSSATANSATTATPPRHQRPAPLRRRSSSSGSFRSALAVEFDNAIRKRDEESASSSFSLQNRQLWADTLFLRLCSRPSRPTTSVMAQTGPASFVLPAASSAAPAVMSPPPSDRNPKEMYRKREGSSSLGRFKKPNALGHRSSKIASVDVTRGVDASANSLPLQEGSPKSTRLHRRRPSMPNVPSPSHVKRESCGVTTKSMPVPRLPEWACVERAARKSEETSRSSKEGIANSRALASPDSPSDAKADPGCRPLRASVKLGELRLTPLSSAQPSSVSSGDSSIPPSPLTPASISPMVVTEPTLQTKPVAPFEPSPSTVSDSPGRTRVEQRASLPERGPRRSRAHTMGSPSHSEEVATLSKSLGGRSGLLPALMPVLFSPPSRAGRVRSTTTTTTQSKMDEVLPFVEATQESLLLDVLTAGSAYKSLPPSPTSPLSPTGSHKDAGDEVTVEKRINSARFGSDAKQGGSAYAEAPHHASYIAQDQSGPSKSHKFKSASLSCKRSSQAPSPAPLGKAPPPPPPPPRYRASTGKRSISSREGDTSSEEHGGGEDPMRKTPRRFGDSPRRE</sequence>
<feature type="compositionally biased region" description="Polar residues" evidence="1">
    <location>
        <begin position="68"/>
        <end position="93"/>
    </location>
</feature>
<evidence type="ECO:0000313" key="3">
    <source>
        <dbReference type="Proteomes" id="UP000245942"/>
    </source>
</evidence>
<feature type="compositionally biased region" description="Basic and acidic residues" evidence="1">
    <location>
        <begin position="682"/>
        <end position="714"/>
    </location>
</feature>
<name>A0A316UFS9_9BASI</name>
<dbReference type="GeneID" id="37015825"/>
<accession>A0A316UFS9</accession>
<dbReference type="AlphaFoldDB" id="A0A316UFS9"/>
<keyword evidence="3" id="KW-1185">Reference proteome</keyword>
<feature type="region of interest" description="Disordered" evidence="1">
    <location>
        <begin position="362"/>
        <end position="503"/>
    </location>
</feature>
<feature type="compositionally biased region" description="Polar residues" evidence="1">
    <location>
        <begin position="305"/>
        <end position="318"/>
    </location>
</feature>
<feature type="compositionally biased region" description="Polar residues" evidence="1">
    <location>
        <begin position="33"/>
        <end position="48"/>
    </location>
</feature>
<feature type="compositionally biased region" description="Pro residues" evidence="1">
    <location>
        <begin position="1"/>
        <end position="11"/>
    </location>
</feature>
<gene>
    <name evidence="2" type="ORF">BCV69DRAFT_297178</name>
</gene>